<dbReference type="Proteomes" id="UP000605848">
    <property type="component" value="Unassembled WGS sequence"/>
</dbReference>
<feature type="domain" description="EamA" evidence="2">
    <location>
        <begin position="23"/>
        <end position="141"/>
    </location>
</feature>
<dbReference type="GO" id="GO:0016020">
    <property type="term" value="C:membrane"/>
    <property type="evidence" value="ECO:0007669"/>
    <property type="project" value="InterPro"/>
</dbReference>
<organism evidence="3 4">
    <name type="scientific">Microvirga aerilata</name>
    <dbReference type="NCBI Taxonomy" id="670292"/>
    <lineage>
        <taxon>Bacteria</taxon>
        <taxon>Pseudomonadati</taxon>
        <taxon>Pseudomonadota</taxon>
        <taxon>Alphaproteobacteria</taxon>
        <taxon>Hyphomicrobiales</taxon>
        <taxon>Methylobacteriaceae</taxon>
        <taxon>Microvirga</taxon>
    </lineage>
</organism>
<comment type="caution">
    <text evidence="3">The sequence shown here is derived from an EMBL/GenBank/DDBJ whole genome shotgun (WGS) entry which is preliminary data.</text>
</comment>
<reference evidence="3" key="1">
    <citation type="submission" date="2021-01" db="EMBL/GenBank/DDBJ databases">
        <title>Microvirga sp.</title>
        <authorList>
            <person name="Kim M.K."/>
        </authorList>
    </citation>
    <scope>NUCLEOTIDE SEQUENCE</scope>
    <source>
        <strain evidence="3">5420S-16</strain>
    </source>
</reference>
<feature type="transmembrane region" description="Helical" evidence="1">
    <location>
        <begin position="99"/>
        <end position="118"/>
    </location>
</feature>
<feature type="domain" description="EamA" evidence="2">
    <location>
        <begin position="156"/>
        <end position="284"/>
    </location>
</feature>
<evidence type="ECO:0000313" key="4">
    <source>
        <dbReference type="Proteomes" id="UP000605848"/>
    </source>
</evidence>
<gene>
    <name evidence="3" type="ORF">JKG68_15005</name>
</gene>
<dbReference type="EMBL" id="JAEQMY010000020">
    <property type="protein sequence ID" value="MBL0405277.1"/>
    <property type="molecule type" value="Genomic_DNA"/>
</dbReference>
<keyword evidence="1" id="KW-0812">Transmembrane</keyword>
<evidence type="ECO:0000259" key="2">
    <source>
        <dbReference type="Pfam" id="PF00892"/>
    </source>
</evidence>
<dbReference type="PANTHER" id="PTHR22911">
    <property type="entry name" value="ACYL-MALONYL CONDENSING ENZYME-RELATED"/>
    <property type="match status" value="1"/>
</dbReference>
<dbReference type="InterPro" id="IPR000620">
    <property type="entry name" value="EamA_dom"/>
</dbReference>
<dbReference type="AlphaFoldDB" id="A0A936Z9D4"/>
<keyword evidence="1" id="KW-0472">Membrane</keyword>
<protein>
    <submittedName>
        <fullName evidence="3">DMT family transporter</fullName>
    </submittedName>
</protein>
<dbReference type="RefSeq" id="WP_202060905.1">
    <property type="nucleotide sequence ID" value="NZ_JAEQMY010000020.1"/>
</dbReference>
<feature type="transmembrane region" description="Helical" evidence="1">
    <location>
        <begin position="242"/>
        <end position="262"/>
    </location>
</feature>
<proteinExistence type="predicted"/>
<evidence type="ECO:0000256" key="1">
    <source>
        <dbReference type="SAM" id="Phobius"/>
    </source>
</evidence>
<keyword evidence="1" id="KW-1133">Transmembrane helix</keyword>
<feature type="transmembrane region" description="Helical" evidence="1">
    <location>
        <begin position="12"/>
        <end position="33"/>
    </location>
</feature>
<evidence type="ECO:0000313" key="3">
    <source>
        <dbReference type="EMBL" id="MBL0405277.1"/>
    </source>
</evidence>
<feature type="transmembrane region" description="Helical" evidence="1">
    <location>
        <begin position="268"/>
        <end position="286"/>
    </location>
</feature>
<dbReference type="Pfam" id="PF00892">
    <property type="entry name" value="EamA"/>
    <property type="match status" value="2"/>
</dbReference>
<dbReference type="PANTHER" id="PTHR22911:SF102">
    <property type="entry name" value="MEMBRANE PROTEIN"/>
    <property type="match status" value="1"/>
</dbReference>
<sequence length="306" mass="32489">MGDPVMFDRAALRLTLGLVLIGTVGAAVVASGLDPITIVFWRSAIATLFLLVWCFATGILPDRTLTLRNLALGAVAGTSLVMSWAAFFGGIMLTSISTATILFHIQPFLILLISAAIWKERVSLNQTIWLAGAFAGVVLASGLSLSSGEVDPDWLLGIGITLGGAFFYAITAIAGKGLAGQRGEITTLCQTVVGIIVFAPFVDFSQDITLPSWGWVAMVGVLQTGVAWVLIYSAYPYVSTPVLAVLSFVNPLTAIMTDWLFFDHLLGWPQALGMVLIVIGTLGIKLDWRLVPAPRVSPPATPSANR</sequence>
<dbReference type="Gene3D" id="1.10.3730.20">
    <property type="match status" value="1"/>
</dbReference>
<dbReference type="SUPFAM" id="SSF103481">
    <property type="entry name" value="Multidrug resistance efflux transporter EmrE"/>
    <property type="match status" value="2"/>
</dbReference>
<keyword evidence="4" id="KW-1185">Reference proteome</keyword>
<feature type="transmembrane region" description="Helical" evidence="1">
    <location>
        <begin position="72"/>
        <end position="93"/>
    </location>
</feature>
<feature type="transmembrane region" description="Helical" evidence="1">
    <location>
        <begin position="39"/>
        <end position="60"/>
    </location>
</feature>
<feature type="transmembrane region" description="Helical" evidence="1">
    <location>
        <begin position="214"/>
        <end position="235"/>
    </location>
</feature>
<name>A0A936Z9D4_9HYPH</name>
<accession>A0A936Z9D4</accession>
<dbReference type="InterPro" id="IPR037185">
    <property type="entry name" value="EmrE-like"/>
</dbReference>
<feature type="transmembrane region" description="Helical" evidence="1">
    <location>
        <begin position="154"/>
        <end position="173"/>
    </location>
</feature>
<feature type="transmembrane region" description="Helical" evidence="1">
    <location>
        <begin position="127"/>
        <end position="148"/>
    </location>
</feature>